<keyword evidence="1" id="KW-0732">Signal</keyword>
<proteinExistence type="predicted"/>
<name>A0ABU9Q8R0_9BURK</name>
<comment type="caution">
    <text evidence="2">The sequence shown here is derived from an EMBL/GenBank/DDBJ whole genome shotgun (WGS) entry which is preliminary data.</text>
</comment>
<evidence type="ECO:0000256" key="1">
    <source>
        <dbReference type="SAM" id="SignalP"/>
    </source>
</evidence>
<feature type="signal peptide" evidence="1">
    <location>
        <begin position="1"/>
        <end position="23"/>
    </location>
</feature>
<reference evidence="2 3" key="1">
    <citation type="submission" date="2024-01" db="EMBL/GenBank/DDBJ databases">
        <title>The diversity of rhizobia nodulating Mimosa spp. in eleven states of Brazil covering several biomes is determined by host plant, location, and edaphic factors.</title>
        <authorList>
            <person name="Rouws L."/>
            <person name="Barauna A."/>
            <person name="Beukes C."/>
            <person name="De Faria S.M."/>
            <person name="Gross E."/>
            <person name="Dos Reis Junior F.B."/>
            <person name="Simon M."/>
            <person name="Maluk M."/>
            <person name="Odee D.W."/>
            <person name="Kenicer G."/>
            <person name="Young J.P.W."/>
            <person name="Reis V.M."/>
            <person name="Zilli J."/>
            <person name="James E.K."/>
        </authorList>
    </citation>
    <scope>NUCLEOTIDE SEQUENCE [LARGE SCALE GENOMIC DNA]</scope>
    <source>
        <strain evidence="2 3">JPY77</strain>
    </source>
</reference>
<dbReference type="EMBL" id="JAZHGC010000006">
    <property type="protein sequence ID" value="MEM5285786.1"/>
    <property type="molecule type" value="Genomic_DNA"/>
</dbReference>
<evidence type="ECO:0008006" key="4">
    <source>
        <dbReference type="Google" id="ProtNLM"/>
    </source>
</evidence>
<sequence length="77" mass="7423">MKKITLSIIVATTAFAFANASHAEGCAKGAAVGGVTGHVAGKHGVAGATAGCAIGHHEAKKKQKAASDAEAKGSAPQ</sequence>
<feature type="chain" id="PRO_5047103516" description="Glycine zipper 2TM domain-containing protein" evidence="1">
    <location>
        <begin position="24"/>
        <end position="77"/>
    </location>
</feature>
<evidence type="ECO:0000313" key="3">
    <source>
        <dbReference type="Proteomes" id="UP001494588"/>
    </source>
</evidence>
<evidence type="ECO:0000313" key="2">
    <source>
        <dbReference type="EMBL" id="MEM5285786.1"/>
    </source>
</evidence>
<organism evidence="2 3">
    <name type="scientific">Paraburkholderia sabiae</name>
    <dbReference type="NCBI Taxonomy" id="273251"/>
    <lineage>
        <taxon>Bacteria</taxon>
        <taxon>Pseudomonadati</taxon>
        <taxon>Pseudomonadota</taxon>
        <taxon>Betaproteobacteria</taxon>
        <taxon>Burkholderiales</taxon>
        <taxon>Burkholderiaceae</taxon>
        <taxon>Paraburkholderia</taxon>
    </lineage>
</organism>
<keyword evidence="3" id="KW-1185">Reference proteome</keyword>
<gene>
    <name evidence="2" type="ORF">V4C55_08695</name>
</gene>
<protein>
    <recommendedName>
        <fullName evidence="4">Glycine zipper 2TM domain-containing protein</fullName>
    </recommendedName>
</protein>
<dbReference type="Proteomes" id="UP001494588">
    <property type="component" value="Unassembled WGS sequence"/>
</dbReference>
<dbReference type="RefSeq" id="WP_201646926.1">
    <property type="nucleotide sequence ID" value="NZ_CAJHCS010000001.1"/>
</dbReference>
<accession>A0ABU9Q8R0</accession>